<accession>A0A3S0Z3M7</accession>
<dbReference type="AlphaFoldDB" id="A0A3S0Z3M7"/>
<keyword evidence="2" id="KW-1185">Reference proteome</keyword>
<comment type="caution">
    <text evidence="1">The sequence shown here is derived from an EMBL/GenBank/DDBJ whole genome shotgun (WGS) entry which is preliminary data.</text>
</comment>
<dbReference type="Proteomes" id="UP000271974">
    <property type="component" value="Unassembled WGS sequence"/>
</dbReference>
<dbReference type="OrthoDB" id="6077660at2759"/>
<protein>
    <submittedName>
        <fullName evidence="1">Uncharacterized protein</fullName>
    </submittedName>
</protein>
<dbReference type="EMBL" id="RQTK01001507">
    <property type="protein sequence ID" value="RUS70036.1"/>
    <property type="molecule type" value="Genomic_DNA"/>
</dbReference>
<feature type="non-terminal residue" evidence="1">
    <location>
        <position position="1"/>
    </location>
</feature>
<proteinExistence type="predicted"/>
<evidence type="ECO:0000313" key="1">
    <source>
        <dbReference type="EMBL" id="RUS70036.1"/>
    </source>
</evidence>
<gene>
    <name evidence="1" type="ORF">EGW08_022197</name>
</gene>
<sequence>EYFDVLSCGLSEWRLAFRATANVGTSVFDAYVDGTNVPAVVDPACKNTDWTQPCHSHYRNADALDNWTNVKEVLLAVVDGGVVVKTARFDGQGSTFLDWLDKGRLLEASWADLAGKASDFFSIAGDAHQFRRFFISQNSDACAHASGWLVAVDAHKPTGCVWEKTQKFPILKYSAGPVFARWDCGRARDADAFVVFVKYAK</sequence>
<reference evidence="1 2" key="1">
    <citation type="submission" date="2019-01" db="EMBL/GenBank/DDBJ databases">
        <title>A draft genome assembly of the solar-powered sea slug Elysia chlorotica.</title>
        <authorList>
            <person name="Cai H."/>
            <person name="Li Q."/>
            <person name="Fang X."/>
            <person name="Li J."/>
            <person name="Curtis N.E."/>
            <person name="Altenburger A."/>
            <person name="Shibata T."/>
            <person name="Feng M."/>
            <person name="Maeda T."/>
            <person name="Schwartz J.A."/>
            <person name="Shigenobu S."/>
            <person name="Lundholm N."/>
            <person name="Nishiyama T."/>
            <person name="Yang H."/>
            <person name="Hasebe M."/>
            <person name="Li S."/>
            <person name="Pierce S.K."/>
            <person name="Wang J."/>
        </authorList>
    </citation>
    <scope>NUCLEOTIDE SEQUENCE [LARGE SCALE GENOMIC DNA]</scope>
    <source>
        <strain evidence="1">EC2010</strain>
        <tissue evidence="1">Whole organism of an adult</tissue>
    </source>
</reference>
<name>A0A3S0Z3M7_ELYCH</name>
<organism evidence="1 2">
    <name type="scientific">Elysia chlorotica</name>
    <name type="common">Eastern emerald elysia</name>
    <name type="synonym">Sea slug</name>
    <dbReference type="NCBI Taxonomy" id="188477"/>
    <lineage>
        <taxon>Eukaryota</taxon>
        <taxon>Metazoa</taxon>
        <taxon>Spiralia</taxon>
        <taxon>Lophotrochozoa</taxon>
        <taxon>Mollusca</taxon>
        <taxon>Gastropoda</taxon>
        <taxon>Heterobranchia</taxon>
        <taxon>Euthyneura</taxon>
        <taxon>Panpulmonata</taxon>
        <taxon>Sacoglossa</taxon>
        <taxon>Placobranchoidea</taxon>
        <taxon>Plakobranchidae</taxon>
        <taxon>Elysia</taxon>
    </lineage>
</organism>
<evidence type="ECO:0000313" key="2">
    <source>
        <dbReference type="Proteomes" id="UP000271974"/>
    </source>
</evidence>